<organism evidence="2 3">
    <name type="scientific">Zancudomyces culisetae</name>
    <name type="common">Gut fungus</name>
    <name type="synonym">Smittium culisetae</name>
    <dbReference type="NCBI Taxonomy" id="1213189"/>
    <lineage>
        <taxon>Eukaryota</taxon>
        <taxon>Fungi</taxon>
        <taxon>Fungi incertae sedis</taxon>
        <taxon>Zoopagomycota</taxon>
        <taxon>Kickxellomycotina</taxon>
        <taxon>Harpellomycetes</taxon>
        <taxon>Harpellales</taxon>
        <taxon>Legeriomycetaceae</taxon>
        <taxon>Zancudomyces</taxon>
    </lineage>
</organism>
<dbReference type="Proteomes" id="UP000188320">
    <property type="component" value="Unassembled WGS sequence"/>
</dbReference>
<dbReference type="EMBL" id="LSSK01000660">
    <property type="protein sequence ID" value="OMH82448.1"/>
    <property type="molecule type" value="Genomic_DNA"/>
</dbReference>
<proteinExistence type="predicted"/>
<feature type="transmembrane region" description="Helical" evidence="1">
    <location>
        <begin position="25"/>
        <end position="43"/>
    </location>
</feature>
<evidence type="ECO:0000256" key="1">
    <source>
        <dbReference type="SAM" id="Phobius"/>
    </source>
</evidence>
<gene>
    <name evidence="2" type="ORF">AX774_g4063</name>
</gene>
<keyword evidence="1" id="KW-0812">Transmembrane</keyword>
<evidence type="ECO:0000313" key="2">
    <source>
        <dbReference type="EMBL" id="OMH82448.1"/>
    </source>
</evidence>
<keyword evidence="1" id="KW-0472">Membrane</keyword>
<name>A0A1R1PNB2_ZANCU</name>
<dbReference type="AlphaFoldDB" id="A0A1R1PNB2"/>
<keyword evidence="3" id="KW-1185">Reference proteome</keyword>
<reference evidence="3" key="1">
    <citation type="submission" date="2017-01" db="EMBL/GenBank/DDBJ databases">
        <authorList>
            <person name="Wang Y."/>
            <person name="White M."/>
            <person name="Kvist S."/>
            <person name="Moncalvo J.-M."/>
        </authorList>
    </citation>
    <scope>NUCLEOTIDE SEQUENCE [LARGE SCALE GENOMIC DNA]</scope>
    <source>
        <strain evidence="3">COL-18-3</strain>
    </source>
</reference>
<keyword evidence="1" id="KW-1133">Transmembrane helix</keyword>
<accession>A0A1R1PNB2</accession>
<evidence type="ECO:0000313" key="3">
    <source>
        <dbReference type="Proteomes" id="UP000188320"/>
    </source>
</evidence>
<sequence>MSGHDHVKDSSDDITTELTSYNTTFYVFLVVFSLLMMASSAYVNKTFHLVPSRQLAKRWQPTSKLQEVVMLDTDICCFVWDGQVCGSKTK</sequence>
<comment type="caution">
    <text evidence="2">The sequence shown here is derived from an EMBL/GenBank/DDBJ whole genome shotgun (WGS) entry which is preliminary data.</text>
</comment>
<protein>
    <submittedName>
        <fullName evidence="2">Uncharacterized protein</fullName>
    </submittedName>
</protein>